<keyword evidence="4 10" id="KW-0547">Nucleotide-binding</keyword>
<dbReference type="OrthoDB" id="9758243at2"/>
<dbReference type="PANTHER" id="PTHR30195:SF15">
    <property type="entry name" value="TYPE I RESTRICTION ENZYME HINDI ENDONUCLEASE SUBUNIT"/>
    <property type="match status" value="1"/>
</dbReference>
<evidence type="ECO:0000256" key="10">
    <source>
        <dbReference type="RuleBase" id="RU364115"/>
    </source>
</evidence>
<sequence length="1074" mass="122262">MITEDLLEQLCLDWFRELNYDYVNGYNIAPDGSAPEREDFQQVTLRERLINKLVKLNPLVPYDSLVEVAKTVATPETPVLIKNNRIFHKYLIEGVPLEYSATVDGLQVTKHTHVRLIDFNEPENNEFLVVNQFTITGSKGNRRPDIVVFINGLPMAVIELKNPANEQTDIWNAYNQLQTYKDEISDLFVFNEALVVSDGWVARVGSLTANQERFLPWKTITHEDDKPLLEFQLETMVRGFFKPELLLDYLRYFILFENDGDKVIKKIAGYHQFHAVRAAVQATVIAADNQVGVGERRATYLEKVKPGSRKAGVVWHTQGSGKSISMVCYASKLLQQPELNNPTIVVVTDRNDLDSQLYNTFSMASETLKQIPQQADGRDGLRELLASRQSGGIIFTTVQKFSLLEKETEHPKLSERSNIIVISDEAHRSQYGNKARLVNVKDDNGVVVGQRYVYGYSKYMRDAMPNASFIGFTGTPIDIDDKDTRSVFGEYVSIYDIQDAVDDGATVPIYYESRLAKLDINQDKIEALNDEVEDEIGEEEETANREKIKSQWSALEKLVGAQPRIEAVAKDLVEHFTTRIETFPGKAMIVGMSREICVDLYDAIVALKPEWHDDDPAKGAIKIVMTGSASDHKKMQPHIYDKKTKKLFEKRFKDTEDELQLVIVRDMWLTGFDAPCCHTMYIDKPMKGHNLMQAIARVNRVFKDKPGGLVVDYLGIANDLKDALKTYTNSQGKGQPTVDTAEAFAYLEERIDIIRGMFATPSDNGAVFSYLDDYETKPLQLLPGAVNHISGLSHTSRDGQEVRDGKRRFLDAMTQLNKAYSLCNTLDEVEPYKSEIAFYGAVKTAFLKHSTVDQKRSDELRNSALRQILNNAVVSDGVDDIFKSVGLDKPNIGLLSDEFLEDMKHMKEKNLAVELLEKLLRDEVKARMKTDKVQEKKYSDRIMATLQKYHNRSIETAQVIEELIQWAKEMQADAEMMKEMNLSADEIAFYRALVTNEASVRELGDDNLRKLAIELTHQLRKSATVDWSKRESVRARMRNLVRRLLRRFKYPPDRSDEAIRLVLEQAEALSDSWS</sequence>
<keyword evidence="8 10" id="KW-0067">ATP-binding</keyword>
<dbReference type="InterPro" id="IPR040980">
    <property type="entry name" value="SWI2_SNF2"/>
</dbReference>
<evidence type="ECO:0000256" key="2">
    <source>
        <dbReference type="ARBA" id="ARBA00008598"/>
    </source>
</evidence>
<keyword evidence="9 10" id="KW-0238">DNA-binding</keyword>
<dbReference type="CDD" id="cd18030">
    <property type="entry name" value="DEXHc_RE_I_HsdR"/>
    <property type="match status" value="1"/>
</dbReference>
<dbReference type="Pfam" id="PF22679">
    <property type="entry name" value="T1R_D3-like"/>
    <property type="match status" value="1"/>
</dbReference>
<keyword evidence="13" id="KW-0347">Helicase</keyword>
<dbReference type="GO" id="GO:0009307">
    <property type="term" value="P:DNA restriction-modification system"/>
    <property type="evidence" value="ECO:0007669"/>
    <property type="project" value="UniProtKB-KW"/>
</dbReference>
<dbReference type="CDD" id="cd22332">
    <property type="entry name" value="HsdR_N"/>
    <property type="match status" value="1"/>
</dbReference>
<dbReference type="Gene3D" id="3.90.1570.50">
    <property type="match status" value="1"/>
</dbReference>
<dbReference type="InterPro" id="IPR004473">
    <property type="entry name" value="Restrct_endonuc_typeI_HsdR"/>
</dbReference>
<dbReference type="SUPFAM" id="SSF52540">
    <property type="entry name" value="P-loop containing nucleoside triphosphate hydrolases"/>
    <property type="match status" value="2"/>
</dbReference>
<comment type="caution">
    <text evidence="13">The sequence shown here is derived from an EMBL/GenBank/DDBJ whole genome shotgun (WGS) entry which is preliminary data.</text>
</comment>
<keyword evidence="6" id="KW-0255">Endonuclease</keyword>
<evidence type="ECO:0000256" key="1">
    <source>
        <dbReference type="ARBA" id="ARBA00000851"/>
    </source>
</evidence>
<feature type="coiled-coil region" evidence="11">
    <location>
        <begin position="515"/>
        <end position="549"/>
    </location>
</feature>
<dbReference type="InterPro" id="IPR051268">
    <property type="entry name" value="Type-I_R_enzyme_R_subunit"/>
</dbReference>
<evidence type="ECO:0000256" key="3">
    <source>
        <dbReference type="ARBA" id="ARBA00022722"/>
    </source>
</evidence>
<evidence type="ECO:0000256" key="4">
    <source>
        <dbReference type="ARBA" id="ARBA00022741"/>
    </source>
</evidence>
<dbReference type="GO" id="GO:0005524">
    <property type="term" value="F:ATP binding"/>
    <property type="evidence" value="ECO:0007669"/>
    <property type="project" value="UniProtKB-KW"/>
</dbReference>
<dbReference type="EC" id="3.1.21.3" evidence="10"/>
<dbReference type="Pfam" id="PF04313">
    <property type="entry name" value="HSDR_N"/>
    <property type="match status" value="1"/>
</dbReference>
<comment type="function">
    <text evidence="10">Subunit R is required for both nuclease and ATPase activities, but not for modification.</text>
</comment>
<dbReference type="Pfam" id="PF18766">
    <property type="entry name" value="SWI2_SNF2"/>
    <property type="match status" value="1"/>
</dbReference>
<proteinExistence type="inferred from homology"/>
<dbReference type="InterPro" id="IPR021810">
    <property type="entry name" value="T1RH-like_C"/>
</dbReference>
<dbReference type="AlphaFoldDB" id="A0A370U7Q3"/>
<reference evidence="13 14" key="1">
    <citation type="submission" date="2018-06" db="EMBL/GenBank/DDBJ databases">
        <title>Marinomonas sp. YLB-05 draft genome sequence.</title>
        <authorList>
            <person name="Yu L."/>
            <person name="Tang X."/>
        </authorList>
    </citation>
    <scope>NUCLEOTIDE SEQUENCE [LARGE SCALE GENOMIC DNA]</scope>
    <source>
        <strain evidence="13 14">YLB-05</strain>
    </source>
</reference>
<evidence type="ECO:0000256" key="11">
    <source>
        <dbReference type="SAM" id="Coils"/>
    </source>
</evidence>
<keyword evidence="5 10" id="KW-0680">Restriction system</keyword>
<evidence type="ECO:0000313" key="14">
    <source>
        <dbReference type="Proteomes" id="UP000254326"/>
    </source>
</evidence>
<dbReference type="PROSITE" id="PS51192">
    <property type="entry name" value="HELICASE_ATP_BIND_1"/>
    <property type="match status" value="1"/>
</dbReference>
<dbReference type="SMART" id="SM00487">
    <property type="entry name" value="DEXDc"/>
    <property type="match status" value="1"/>
</dbReference>
<name>A0A370U7Q3_9GAMM</name>
<comment type="catalytic activity">
    <reaction evidence="1 10">
        <text>Endonucleolytic cleavage of DNA to give random double-stranded fragments with terminal 5'-phosphates, ATP is simultaneously hydrolyzed.</text>
        <dbReference type="EC" id="3.1.21.3"/>
    </reaction>
</comment>
<evidence type="ECO:0000256" key="9">
    <source>
        <dbReference type="ARBA" id="ARBA00023125"/>
    </source>
</evidence>
<comment type="subunit">
    <text evidence="10">The type I restriction/modification system is composed of three polypeptides R, M and S.</text>
</comment>
<dbReference type="CDD" id="cd18800">
    <property type="entry name" value="SF2_C_EcoR124I-like"/>
    <property type="match status" value="1"/>
</dbReference>
<keyword evidence="7 10" id="KW-0378">Hydrolase</keyword>
<keyword evidence="11" id="KW-0175">Coiled coil</keyword>
<evidence type="ECO:0000256" key="8">
    <source>
        <dbReference type="ARBA" id="ARBA00022840"/>
    </source>
</evidence>
<dbReference type="InterPro" id="IPR007409">
    <property type="entry name" value="Restrct_endonuc_type1_HsdR_N"/>
</dbReference>
<dbReference type="GO" id="GO:0009035">
    <property type="term" value="F:type I site-specific deoxyribonuclease activity"/>
    <property type="evidence" value="ECO:0007669"/>
    <property type="project" value="UniProtKB-EC"/>
</dbReference>
<dbReference type="InterPro" id="IPR055180">
    <property type="entry name" value="HsdR_RecA-like_helicase_dom_2"/>
</dbReference>
<feature type="domain" description="Helicase ATP-binding" evidence="12">
    <location>
        <begin position="303"/>
        <end position="494"/>
    </location>
</feature>
<keyword evidence="14" id="KW-1185">Reference proteome</keyword>
<evidence type="ECO:0000256" key="6">
    <source>
        <dbReference type="ARBA" id="ARBA00022759"/>
    </source>
</evidence>
<organism evidence="13 14">
    <name type="scientific">Marinomonas piezotolerans</name>
    <dbReference type="NCBI Taxonomy" id="2213058"/>
    <lineage>
        <taxon>Bacteria</taxon>
        <taxon>Pseudomonadati</taxon>
        <taxon>Pseudomonadota</taxon>
        <taxon>Gammaproteobacteria</taxon>
        <taxon>Oceanospirillales</taxon>
        <taxon>Oceanospirillaceae</taxon>
        <taxon>Marinomonas</taxon>
    </lineage>
</organism>
<protein>
    <recommendedName>
        <fullName evidence="10">Type I restriction enzyme endonuclease subunit</fullName>
        <shortName evidence="10">R protein</shortName>
        <ecNumber evidence="10">3.1.21.3</ecNumber>
    </recommendedName>
</protein>
<accession>A0A370U7Q3</accession>
<dbReference type="Gene3D" id="3.40.50.300">
    <property type="entry name" value="P-loop containing nucleotide triphosphate hydrolases"/>
    <property type="match status" value="2"/>
</dbReference>
<dbReference type="GO" id="GO:0004386">
    <property type="term" value="F:helicase activity"/>
    <property type="evidence" value="ECO:0007669"/>
    <property type="project" value="UniProtKB-KW"/>
</dbReference>
<dbReference type="EMBL" id="QKRA01000005">
    <property type="protein sequence ID" value="RDL43804.1"/>
    <property type="molecule type" value="Genomic_DNA"/>
</dbReference>
<evidence type="ECO:0000313" key="13">
    <source>
        <dbReference type="EMBL" id="RDL43804.1"/>
    </source>
</evidence>
<evidence type="ECO:0000256" key="7">
    <source>
        <dbReference type="ARBA" id="ARBA00022801"/>
    </source>
</evidence>
<dbReference type="RefSeq" id="WP_115468289.1">
    <property type="nucleotide sequence ID" value="NZ_QKRA01000005.1"/>
</dbReference>
<dbReference type="NCBIfam" id="TIGR00348">
    <property type="entry name" value="hsdR"/>
    <property type="match status" value="1"/>
</dbReference>
<dbReference type="Proteomes" id="UP000254326">
    <property type="component" value="Unassembled WGS sequence"/>
</dbReference>
<dbReference type="GO" id="GO:0003677">
    <property type="term" value="F:DNA binding"/>
    <property type="evidence" value="ECO:0007669"/>
    <property type="project" value="UniProtKB-KW"/>
</dbReference>
<gene>
    <name evidence="13" type="ORF">DN730_11505</name>
</gene>
<dbReference type="Pfam" id="PF11867">
    <property type="entry name" value="T1RH-like_C"/>
    <property type="match status" value="1"/>
</dbReference>
<comment type="similarity">
    <text evidence="2 10">Belongs to the HsdR family.</text>
</comment>
<evidence type="ECO:0000259" key="12">
    <source>
        <dbReference type="PROSITE" id="PS51192"/>
    </source>
</evidence>
<dbReference type="InterPro" id="IPR014001">
    <property type="entry name" value="Helicase_ATP-bd"/>
</dbReference>
<dbReference type="InterPro" id="IPR027417">
    <property type="entry name" value="P-loop_NTPase"/>
</dbReference>
<evidence type="ECO:0000256" key="5">
    <source>
        <dbReference type="ARBA" id="ARBA00022747"/>
    </source>
</evidence>
<keyword evidence="3" id="KW-0540">Nuclease</keyword>
<dbReference type="PANTHER" id="PTHR30195">
    <property type="entry name" value="TYPE I SITE-SPECIFIC DEOXYRIBONUCLEASE PROTEIN SUBUNIT M AND R"/>
    <property type="match status" value="1"/>
</dbReference>